<dbReference type="EMBL" id="CM056742">
    <property type="protein sequence ID" value="KAJ8681485.1"/>
    <property type="molecule type" value="Genomic_DNA"/>
</dbReference>
<reference evidence="1" key="1">
    <citation type="submission" date="2023-04" db="EMBL/GenBank/DDBJ databases">
        <title>A chromosome-level genome assembly of the parasitoid wasp Eretmocerus hayati.</title>
        <authorList>
            <person name="Zhong Y."/>
            <person name="Liu S."/>
            <person name="Liu Y."/>
        </authorList>
    </citation>
    <scope>NUCLEOTIDE SEQUENCE</scope>
    <source>
        <strain evidence="1">ZJU_SS_LIU_2023</strain>
    </source>
</reference>
<gene>
    <name evidence="1" type="ORF">QAD02_017272</name>
</gene>
<dbReference type="Proteomes" id="UP001239111">
    <property type="component" value="Chromosome 2"/>
</dbReference>
<keyword evidence="2" id="KW-1185">Reference proteome</keyword>
<evidence type="ECO:0000313" key="1">
    <source>
        <dbReference type="EMBL" id="KAJ8681485.1"/>
    </source>
</evidence>
<protein>
    <submittedName>
        <fullName evidence="1">Uncharacterized protein</fullName>
    </submittedName>
</protein>
<name>A0ACC2PDH4_9HYME</name>
<proteinExistence type="predicted"/>
<accession>A0ACC2PDH4</accession>
<organism evidence="1 2">
    <name type="scientific">Eretmocerus hayati</name>
    <dbReference type="NCBI Taxonomy" id="131215"/>
    <lineage>
        <taxon>Eukaryota</taxon>
        <taxon>Metazoa</taxon>
        <taxon>Ecdysozoa</taxon>
        <taxon>Arthropoda</taxon>
        <taxon>Hexapoda</taxon>
        <taxon>Insecta</taxon>
        <taxon>Pterygota</taxon>
        <taxon>Neoptera</taxon>
        <taxon>Endopterygota</taxon>
        <taxon>Hymenoptera</taxon>
        <taxon>Apocrita</taxon>
        <taxon>Proctotrupomorpha</taxon>
        <taxon>Chalcidoidea</taxon>
        <taxon>Aphelinidae</taxon>
        <taxon>Aphelininae</taxon>
        <taxon>Eretmocerus</taxon>
    </lineage>
</organism>
<comment type="caution">
    <text evidence="1">The sequence shown here is derived from an EMBL/GenBank/DDBJ whole genome shotgun (WGS) entry which is preliminary data.</text>
</comment>
<evidence type="ECO:0000313" key="2">
    <source>
        <dbReference type="Proteomes" id="UP001239111"/>
    </source>
</evidence>
<sequence>MLLKNSTTVCFALVMFLVFFIFYDIKSFNALEDANEKLSNAVLVLKNEIKNNALKIQSNSQRTSHDDDWVVIYNRVPKTGSTSFVGVVYDLCKKNKYHALHINVSNNMHTLTLSNQMKFIHNVTQWNSMKPAFYHGHMAFLDFQKFGIGNVPLFINLLRKPLDRFVSYYYFLRYGDNFRPHLIRRKHGDTRTFDECFNAGQADCDPSNMWLQIPFLCGHDPACWEVGNEWALEEAKRNLQKHYLLVGITEELADFLQVLEAVLPRFFKGAHDLFLQSDKSHLRQTTQKIDPRPETIKKIQKHNVWKMENDLYNYALMQFHHMKKRLINASSQDAHQHFFYEKIRPK</sequence>